<proteinExistence type="predicted"/>
<evidence type="ECO:0000256" key="7">
    <source>
        <dbReference type="SAM" id="Phobius"/>
    </source>
</evidence>
<dbReference type="AlphaFoldDB" id="Q0RHG9"/>
<feature type="region of interest" description="Disordered" evidence="6">
    <location>
        <begin position="323"/>
        <end position="451"/>
    </location>
</feature>
<dbReference type="InterPro" id="IPR017441">
    <property type="entry name" value="Protein_kinase_ATP_BS"/>
</dbReference>
<keyword evidence="10" id="KW-1185">Reference proteome</keyword>
<keyword evidence="7" id="KW-0472">Membrane</keyword>
<dbReference type="KEGG" id="fal:FRAAL4416"/>
<feature type="compositionally biased region" description="Low complexity" evidence="6">
    <location>
        <begin position="581"/>
        <end position="623"/>
    </location>
</feature>
<feature type="compositionally biased region" description="Polar residues" evidence="6">
    <location>
        <begin position="567"/>
        <end position="580"/>
    </location>
</feature>
<evidence type="ECO:0000256" key="3">
    <source>
        <dbReference type="ARBA" id="ARBA00022777"/>
    </source>
</evidence>
<evidence type="ECO:0000313" key="10">
    <source>
        <dbReference type="Proteomes" id="UP000000657"/>
    </source>
</evidence>
<sequence length="623" mass="62504">MLTPLVEDDPRRVGPFAIHNRIGAGGMGTVYLGFNADGRAAAVKVPDARFADDPEFRERFRREVAAARRVHGRAVAAVLDADPEAVAPWLATEYVEGTSLADAVLRHGRMEERLLHGFSVGLADALIAIHAAGVVHRDLKPSNILLAWDGPKVIDFGIARASGVPSHTRTGILIGTLAWMAPEQLRGERAGPPADIFAWGACVTYAATGHPPFASEQADVLTRMREDRPPDIAGVPDGLAPLVRAALARRPEDRPSAAELVRLLVADPRVATPADADRAAALALTPWQARPPLAAPDDAPAPRAGAVGSARAVGVVGAAAAPAALDPDQPDQPTHPLALRPTPPPGGDRSLGTYPVPRWSDATAVGDAPPVAPGPPPAGRALVDVSPPTDPRPFTGRPTPAAAGGPGAPRSPVPGPGVLRTGAAGSGAGGPSALRVGSGATAGTDAAPGVIRRGSPLDAAFGWLPPPWRRTGPLAGGALLVALLVGILAVLVAAGGSDSQVEPPGMSPLDRTAPGARSDPAVPGGPRWTSGGGARGQLPPPRTAAPPSAGAQPDPSSDPQSSATATVSPSAQPSAPSTERPTPTSGASPSGEPSPSATASSPPSPTSCPTGSGGTATSSPPAC</sequence>
<dbReference type="HOGENOM" id="CLU_000288_135_1_11"/>
<dbReference type="InterPro" id="IPR011009">
    <property type="entry name" value="Kinase-like_dom_sf"/>
</dbReference>
<dbReference type="Proteomes" id="UP000000657">
    <property type="component" value="Chromosome"/>
</dbReference>
<name>Q0RHG9_FRAAA</name>
<feature type="binding site" evidence="5">
    <location>
        <position position="44"/>
    </location>
    <ligand>
        <name>ATP</name>
        <dbReference type="ChEBI" id="CHEBI:30616"/>
    </ligand>
</feature>
<gene>
    <name evidence="9" type="ordered locus">FRAAL4416</name>
</gene>
<organism evidence="9 10">
    <name type="scientific">Frankia alni (strain DSM 45986 / CECT 9034 / ACN14a)</name>
    <dbReference type="NCBI Taxonomy" id="326424"/>
    <lineage>
        <taxon>Bacteria</taxon>
        <taxon>Bacillati</taxon>
        <taxon>Actinomycetota</taxon>
        <taxon>Actinomycetes</taxon>
        <taxon>Frankiales</taxon>
        <taxon>Frankiaceae</taxon>
        <taxon>Frankia</taxon>
    </lineage>
</organism>
<dbReference type="PROSITE" id="PS50011">
    <property type="entry name" value="PROTEIN_KINASE_DOM"/>
    <property type="match status" value="1"/>
</dbReference>
<dbReference type="PROSITE" id="PS00108">
    <property type="entry name" value="PROTEIN_KINASE_ST"/>
    <property type="match status" value="1"/>
</dbReference>
<dbReference type="EC" id="2.7.11.1" evidence="9"/>
<keyword evidence="1 9" id="KW-0808">Transferase</keyword>
<dbReference type="RefSeq" id="WP_011605539.1">
    <property type="nucleotide sequence ID" value="NC_008278.1"/>
</dbReference>
<dbReference type="GO" id="GO:0004674">
    <property type="term" value="F:protein serine/threonine kinase activity"/>
    <property type="evidence" value="ECO:0007669"/>
    <property type="project" value="UniProtKB-EC"/>
</dbReference>
<dbReference type="EMBL" id="CT573213">
    <property type="protein sequence ID" value="CAJ63058.1"/>
    <property type="molecule type" value="Genomic_DNA"/>
</dbReference>
<dbReference type="Pfam" id="PF00069">
    <property type="entry name" value="Pkinase"/>
    <property type="match status" value="1"/>
</dbReference>
<evidence type="ECO:0000256" key="6">
    <source>
        <dbReference type="SAM" id="MobiDB-lite"/>
    </source>
</evidence>
<dbReference type="STRING" id="326424.FRAAL4416"/>
<dbReference type="PANTHER" id="PTHR43289:SF34">
    <property type="entry name" value="SERINE_THREONINE-PROTEIN KINASE YBDM-RELATED"/>
    <property type="match status" value="1"/>
</dbReference>
<keyword evidence="3 9" id="KW-0418">Kinase</keyword>
<dbReference type="GO" id="GO:0005524">
    <property type="term" value="F:ATP binding"/>
    <property type="evidence" value="ECO:0007669"/>
    <property type="project" value="UniProtKB-UniRule"/>
</dbReference>
<evidence type="ECO:0000259" key="8">
    <source>
        <dbReference type="PROSITE" id="PS50011"/>
    </source>
</evidence>
<feature type="compositionally biased region" description="Low complexity" evidence="6">
    <location>
        <begin position="392"/>
        <end position="403"/>
    </location>
</feature>
<dbReference type="eggNOG" id="COG0515">
    <property type="taxonomic scope" value="Bacteria"/>
</dbReference>
<accession>Q0RHG9</accession>
<keyword evidence="2 5" id="KW-0547">Nucleotide-binding</keyword>
<evidence type="ECO:0000256" key="2">
    <source>
        <dbReference type="ARBA" id="ARBA00022741"/>
    </source>
</evidence>
<evidence type="ECO:0000256" key="4">
    <source>
        <dbReference type="ARBA" id="ARBA00022840"/>
    </source>
</evidence>
<feature type="domain" description="Protein kinase" evidence="8">
    <location>
        <begin position="16"/>
        <end position="270"/>
    </location>
</feature>
<keyword evidence="4 5" id="KW-0067">ATP-binding</keyword>
<evidence type="ECO:0000256" key="1">
    <source>
        <dbReference type="ARBA" id="ARBA00022679"/>
    </source>
</evidence>
<dbReference type="Gene3D" id="1.10.510.10">
    <property type="entry name" value="Transferase(Phosphotransferase) domain 1"/>
    <property type="match status" value="1"/>
</dbReference>
<dbReference type="Gene3D" id="3.30.200.20">
    <property type="entry name" value="Phosphorylase Kinase, domain 1"/>
    <property type="match status" value="1"/>
</dbReference>
<keyword evidence="7" id="KW-1133">Transmembrane helix</keyword>
<evidence type="ECO:0000256" key="5">
    <source>
        <dbReference type="PROSITE-ProRule" id="PRU10141"/>
    </source>
</evidence>
<feature type="region of interest" description="Disordered" evidence="6">
    <location>
        <begin position="497"/>
        <end position="623"/>
    </location>
</feature>
<feature type="transmembrane region" description="Helical" evidence="7">
    <location>
        <begin position="474"/>
        <end position="496"/>
    </location>
</feature>
<dbReference type="InterPro" id="IPR008271">
    <property type="entry name" value="Ser/Thr_kinase_AS"/>
</dbReference>
<dbReference type="SMART" id="SM00220">
    <property type="entry name" value="S_TKc"/>
    <property type="match status" value="1"/>
</dbReference>
<reference evidence="9 10" key="1">
    <citation type="journal article" date="2007" name="Genome Res.">
        <title>Genome characteristics of facultatively symbiotic Frankia sp. strains reflect host range and host plant biogeography.</title>
        <authorList>
            <person name="Normand P."/>
            <person name="Lapierre P."/>
            <person name="Tisa L.S."/>
            <person name="Gogarten J.P."/>
            <person name="Alloisio N."/>
            <person name="Bagnarol E."/>
            <person name="Bassi C.A."/>
            <person name="Berry A.M."/>
            <person name="Bickhart D.M."/>
            <person name="Choisne N."/>
            <person name="Couloux A."/>
            <person name="Cournoyer B."/>
            <person name="Cruveiller S."/>
            <person name="Daubin V."/>
            <person name="Demange N."/>
            <person name="Francino M.P."/>
            <person name="Goltsman E."/>
            <person name="Huang Y."/>
            <person name="Kopp O.R."/>
            <person name="Labarre L."/>
            <person name="Lapidus A."/>
            <person name="Lavire C."/>
            <person name="Marechal J."/>
            <person name="Martinez M."/>
            <person name="Mastronunzio J.E."/>
            <person name="Mullin B.C."/>
            <person name="Niemann J."/>
            <person name="Pujic P."/>
            <person name="Rawnsley T."/>
            <person name="Rouy Z."/>
            <person name="Schenowitz C."/>
            <person name="Sellstedt A."/>
            <person name="Tavares F."/>
            <person name="Tomkins J.P."/>
            <person name="Vallenet D."/>
            <person name="Valverde C."/>
            <person name="Wall L.G."/>
            <person name="Wang Y."/>
            <person name="Medigue C."/>
            <person name="Benson D.R."/>
        </authorList>
    </citation>
    <scope>NUCLEOTIDE SEQUENCE [LARGE SCALE GENOMIC DNA]</scope>
    <source>
        <strain evidence="10">DSM 45986 / CECT 9034 / ACN14a</strain>
    </source>
</reference>
<dbReference type="CDD" id="cd14014">
    <property type="entry name" value="STKc_PknB_like"/>
    <property type="match status" value="1"/>
</dbReference>
<protein>
    <submittedName>
        <fullName evidence="9">Serine-threonine protein kinase</fullName>
        <ecNumber evidence="9">2.7.11.1</ecNumber>
    </submittedName>
</protein>
<dbReference type="SUPFAM" id="SSF56112">
    <property type="entry name" value="Protein kinase-like (PK-like)"/>
    <property type="match status" value="1"/>
</dbReference>
<dbReference type="PROSITE" id="PS00107">
    <property type="entry name" value="PROTEIN_KINASE_ATP"/>
    <property type="match status" value="1"/>
</dbReference>
<dbReference type="PANTHER" id="PTHR43289">
    <property type="entry name" value="MITOGEN-ACTIVATED PROTEIN KINASE KINASE KINASE 20-RELATED"/>
    <property type="match status" value="1"/>
</dbReference>
<keyword evidence="7" id="KW-0812">Transmembrane</keyword>
<evidence type="ECO:0000313" key="9">
    <source>
        <dbReference type="EMBL" id="CAJ63058.1"/>
    </source>
</evidence>
<dbReference type="InterPro" id="IPR000719">
    <property type="entry name" value="Prot_kinase_dom"/>
</dbReference>
<feature type="compositionally biased region" description="Low complexity" evidence="6">
    <location>
        <begin position="551"/>
        <end position="566"/>
    </location>
</feature>